<name>A0AAV4NGT2_CAEEX</name>
<reference evidence="1 2" key="1">
    <citation type="submission" date="2021-06" db="EMBL/GenBank/DDBJ databases">
        <title>Caerostris extrusa draft genome.</title>
        <authorList>
            <person name="Kono N."/>
            <person name="Arakawa K."/>
        </authorList>
    </citation>
    <scope>NUCLEOTIDE SEQUENCE [LARGE SCALE GENOMIC DNA]</scope>
</reference>
<organism evidence="1 2">
    <name type="scientific">Caerostris extrusa</name>
    <name type="common">Bark spider</name>
    <name type="synonym">Caerostris bankana</name>
    <dbReference type="NCBI Taxonomy" id="172846"/>
    <lineage>
        <taxon>Eukaryota</taxon>
        <taxon>Metazoa</taxon>
        <taxon>Ecdysozoa</taxon>
        <taxon>Arthropoda</taxon>
        <taxon>Chelicerata</taxon>
        <taxon>Arachnida</taxon>
        <taxon>Araneae</taxon>
        <taxon>Araneomorphae</taxon>
        <taxon>Entelegynae</taxon>
        <taxon>Araneoidea</taxon>
        <taxon>Araneidae</taxon>
        <taxon>Caerostris</taxon>
    </lineage>
</organism>
<evidence type="ECO:0000313" key="1">
    <source>
        <dbReference type="EMBL" id="GIX83971.1"/>
    </source>
</evidence>
<proteinExistence type="predicted"/>
<evidence type="ECO:0000313" key="2">
    <source>
        <dbReference type="Proteomes" id="UP001054945"/>
    </source>
</evidence>
<protein>
    <submittedName>
        <fullName evidence="1">Uncharacterized protein</fullName>
    </submittedName>
</protein>
<dbReference type="AlphaFoldDB" id="A0AAV4NGT2"/>
<sequence>MMLRLSLRLALWESGGGVEQKFVKVTRKTVESFIRNSRKCSERNKIPLSLSREVDFIDCFRVWAPSRNENMHNYIYQPDDAVRWTRKPMS</sequence>
<accession>A0AAV4NGT2</accession>
<dbReference type="EMBL" id="BPLR01003387">
    <property type="protein sequence ID" value="GIX83971.1"/>
    <property type="molecule type" value="Genomic_DNA"/>
</dbReference>
<gene>
    <name evidence="1" type="ORF">CEXT_793691</name>
</gene>
<keyword evidence="2" id="KW-1185">Reference proteome</keyword>
<comment type="caution">
    <text evidence="1">The sequence shown here is derived from an EMBL/GenBank/DDBJ whole genome shotgun (WGS) entry which is preliminary data.</text>
</comment>
<dbReference type="Proteomes" id="UP001054945">
    <property type="component" value="Unassembled WGS sequence"/>
</dbReference>